<sequence>MHFLDLPLDILPLVLSHLQNTHHLALTCCVNKTFYRFAAPRLYERISIYSWHKHGKTKVIQLFGTLSRYPHLARYVRRLEIRDFPKALPLDGIDVLGVVISGVTNCTNLRSCTWTRDGSLNSEILEALLCSTELREMEINGHNDGNYDANILRSFNKLGRISLIMPSSSVVDMLPSWMSVTGESLHSLTLICKSSPIITDAVLESISADLQSLQYFYITGCPKVSHHGIWSILSVNPSIFGLGLEGLSPKFNMHELARLCSQSSVLHRLRSITLTINQQTPLQTWMADVQQFLAFSPLEVFQIYSTGAFFESPMTYGFWREIINTHGTRLTRFSVHRMLVGLESIQDICRRCPNLEQLFVVVEQGTLFSLQSCLSMAAKLKALHINYPVEAHTESLPILSPSEALQIVQHCSASLTQIGCNAKVWQVERSIEIDSSGCLHARRYLSKYESPDIPEPFLVVRT</sequence>
<dbReference type="Gene3D" id="3.80.10.10">
    <property type="entry name" value="Ribonuclease Inhibitor"/>
    <property type="match status" value="1"/>
</dbReference>
<keyword evidence="2" id="KW-1185">Reference proteome</keyword>
<dbReference type="STRING" id="47428.A0A284RN64"/>
<evidence type="ECO:0000313" key="2">
    <source>
        <dbReference type="Proteomes" id="UP000219338"/>
    </source>
</evidence>
<evidence type="ECO:0008006" key="3">
    <source>
        <dbReference type="Google" id="ProtNLM"/>
    </source>
</evidence>
<dbReference type="SUPFAM" id="SSF81383">
    <property type="entry name" value="F-box domain"/>
    <property type="match status" value="1"/>
</dbReference>
<organism evidence="1 2">
    <name type="scientific">Armillaria ostoyae</name>
    <name type="common">Armillaria root rot fungus</name>
    <dbReference type="NCBI Taxonomy" id="47428"/>
    <lineage>
        <taxon>Eukaryota</taxon>
        <taxon>Fungi</taxon>
        <taxon>Dikarya</taxon>
        <taxon>Basidiomycota</taxon>
        <taxon>Agaricomycotina</taxon>
        <taxon>Agaricomycetes</taxon>
        <taxon>Agaricomycetidae</taxon>
        <taxon>Agaricales</taxon>
        <taxon>Marasmiineae</taxon>
        <taxon>Physalacriaceae</taxon>
        <taxon>Armillaria</taxon>
    </lineage>
</organism>
<dbReference type="InterPro" id="IPR032675">
    <property type="entry name" value="LRR_dom_sf"/>
</dbReference>
<proteinExistence type="predicted"/>
<dbReference type="Proteomes" id="UP000219338">
    <property type="component" value="Unassembled WGS sequence"/>
</dbReference>
<dbReference type="OrthoDB" id="2585512at2759"/>
<accession>A0A284RN64</accession>
<name>A0A284RN64_ARMOS</name>
<gene>
    <name evidence="1" type="ORF">ARMOST_13539</name>
</gene>
<dbReference type="OMA" id="CTNLRSC"/>
<dbReference type="EMBL" id="FUEG01000011">
    <property type="protein sequence ID" value="SJL10155.1"/>
    <property type="molecule type" value="Genomic_DNA"/>
</dbReference>
<dbReference type="InterPro" id="IPR036047">
    <property type="entry name" value="F-box-like_dom_sf"/>
</dbReference>
<reference evidence="2" key="1">
    <citation type="journal article" date="2017" name="Nat. Ecol. Evol.">
        <title>Genome expansion and lineage-specific genetic innovations in the forest pathogenic fungi Armillaria.</title>
        <authorList>
            <person name="Sipos G."/>
            <person name="Prasanna A.N."/>
            <person name="Walter M.C."/>
            <person name="O'Connor E."/>
            <person name="Balint B."/>
            <person name="Krizsan K."/>
            <person name="Kiss B."/>
            <person name="Hess J."/>
            <person name="Varga T."/>
            <person name="Slot J."/>
            <person name="Riley R."/>
            <person name="Boka B."/>
            <person name="Rigling D."/>
            <person name="Barry K."/>
            <person name="Lee J."/>
            <person name="Mihaltcheva S."/>
            <person name="LaButti K."/>
            <person name="Lipzen A."/>
            <person name="Waldron R."/>
            <person name="Moloney N.M."/>
            <person name="Sperisen C."/>
            <person name="Kredics L."/>
            <person name="Vagvoelgyi C."/>
            <person name="Patrignani A."/>
            <person name="Fitzpatrick D."/>
            <person name="Nagy I."/>
            <person name="Doyle S."/>
            <person name="Anderson J.B."/>
            <person name="Grigoriev I.V."/>
            <person name="Gueldener U."/>
            <person name="Muensterkoetter M."/>
            <person name="Nagy L.G."/>
        </authorList>
    </citation>
    <scope>NUCLEOTIDE SEQUENCE [LARGE SCALE GENOMIC DNA]</scope>
    <source>
        <strain evidence="2">C18/9</strain>
    </source>
</reference>
<dbReference type="SUPFAM" id="SSF52047">
    <property type="entry name" value="RNI-like"/>
    <property type="match status" value="1"/>
</dbReference>
<dbReference type="AlphaFoldDB" id="A0A284RN64"/>
<protein>
    <recommendedName>
        <fullName evidence="3">F-box domain-containing protein</fullName>
    </recommendedName>
</protein>
<evidence type="ECO:0000313" key="1">
    <source>
        <dbReference type="EMBL" id="SJL10155.1"/>
    </source>
</evidence>